<dbReference type="Proteomes" id="UP001064048">
    <property type="component" value="Chromosome Z"/>
</dbReference>
<name>A0ACC0K355_CHOFU</name>
<accession>A0ACC0K355</accession>
<sequence length="80" mass="9068">MNQYHLHHIIPESVREASERPAAVDSSAVRLAFREHMRNMARTRASSSADFDPLRYTSAARFLNATDAKKEPPKQTEDNA</sequence>
<organism evidence="1 2">
    <name type="scientific">Choristoneura fumiferana</name>
    <name type="common">Spruce budworm moth</name>
    <name type="synonym">Archips fumiferana</name>
    <dbReference type="NCBI Taxonomy" id="7141"/>
    <lineage>
        <taxon>Eukaryota</taxon>
        <taxon>Metazoa</taxon>
        <taxon>Ecdysozoa</taxon>
        <taxon>Arthropoda</taxon>
        <taxon>Hexapoda</taxon>
        <taxon>Insecta</taxon>
        <taxon>Pterygota</taxon>
        <taxon>Neoptera</taxon>
        <taxon>Endopterygota</taxon>
        <taxon>Lepidoptera</taxon>
        <taxon>Glossata</taxon>
        <taxon>Ditrysia</taxon>
        <taxon>Tortricoidea</taxon>
        <taxon>Tortricidae</taxon>
        <taxon>Tortricinae</taxon>
        <taxon>Choristoneura</taxon>
    </lineage>
</organism>
<protein>
    <submittedName>
        <fullName evidence="1">Uncharacterized protein</fullName>
    </submittedName>
</protein>
<gene>
    <name evidence="1" type="ORF">MSG28_001035</name>
</gene>
<evidence type="ECO:0000313" key="1">
    <source>
        <dbReference type="EMBL" id="KAI8430916.1"/>
    </source>
</evidence>
<proteinExistence type="predicted"/>
<comment type="caution">
    <text evidence="1">The sequence shown here is derived from an EMBL/GenBank/DDBJ whole genome shotgun (WGS) entry which is preliminary data.</text>
</comment>
<reference evidence="1 2" key="1">
    <citation type="journal article" date="2022" name="Genome Biol. Evol.">
        <title>The Spruce Budworm Genome: Reconstructing the Evolutionary History of Antifreeze Proteins.</title>
        <authorList>
            <person name="Beliveau C."/>
            <person name="Gagne P."/>
            <person name="Picq S."/>
            <person name="Vernygora O."/>
            <person name="Keeling C.I."/>
            <person name="Pinkney K."/>
            <person name="Doucet D."/>
            <person name="Wen F."/>
            <person name="Johnston J.S."/>
            <person name="Maaroufi H."/>
            <person name="Boyle B."/>
            <person name="Laroche J."/>
            <person name="Dewar K."/>
            <person name="Juretic N."/>
            <person name="Blackburn G."/>
            <person name="Nisole A."/>
            <person name="Brunet B."/>
            <person name="Brandao M."/>
            <person name="Lumley L."/>
            <person name="Duan J."/>
            <person name="Quan G."/>
            <person name="Lucarotti C.J."/>
            <person name="Roe A.D."/>
            <person name="Sperling F.A.H."/>
            <person name="Levesque R.C."/>
            <person name="Cusson M."/>
        </authorList>
    </citation>
    <scope>NUCLEOTIDE SEQUENCE [LARGE SCALE GENOMIC DNA]</scope>
    <source>
        <strain evidence="1">Glfc:IPQL:Cfum</strain>
    </source>
</reference>
<dbReference type="EMBL" id="CM046131">
    <property type="protein sequence ID" value="KAI8430916.1"/>
    <property type="molecule type" value="Genomic_DNA"/>
</dbReference>
<evidence type="ECO:0000313" key="2">
    <source>
        <dbReference type="Proteomes" id="UP001064048"/>
    </source>
</evidence>
<keyword evidence="2" id="KW-1185">Reference proteome</keyword>